<feature type="chain" id="PRO_5002488498" description="DUF4925 domain-containing protein" evidence="1">
    <location>
        <begin position="23"/>
        <end position="379"/>
    </location>
</feature>
<evidence type="ECO:0008006" key="4">
    <source>
        <dbReference type="Google" id="ProtNLM"/>
    </source>
</evidence>
<dbReference type="PROSITE" id="PS51257">
    <property type="entry name" value="PROKAR_LIPOPROTEIN"/>
    <property type="match status" value="1"/>
</dbReference>
<keyword evidence="3" id="KW-1185">Reference proteome</keyword>
<reference evidence="2 3" key="1">
    <citation type="submission" date="2013-04" db="EMBL/GenBank/DDBJ databases">
        <title>The Genome Sequence of Parabacteroides gordonii DSM 23371.</title>
        <authorList>
            <consortium name="The Broad Institute Genomics Platform"/>
            <person name="Earl A."/>
            <person name="Ward D."/>
            <person name="Feldgarden M."/>
            <person name="Gevers D."/>
            <person name="Martens E."/>
            <person name="Sakamoto M."/>
            <person name="Benno Y."/>
            <person name="Suzuki N."/>
            <person name="Matsunaga N."/>
            <person name="Koshihara K."/>
            <person name="Seki M."/>
            <person name="Komiya H."/>
            <person name="Walker B."/>
            <person name="Young S."/>
            <person name="Zeng Q."/>
            <person name="Gargeya S."/>
            <person name="Fitzgerald M."/>
            <person name="Haas B."/>
            <person name="Abouelleil A."/>
            <person name="Allen A.W."/>
            <person name="Alvarado L."/>
            <person name="Arachchi H.M."/>
            <person name="Berlin A.M."/>
            <person name="Chapman S.B."/>
            <person name="Gainer-Dewar J."/>
            <person name="Goldberg J."/>
            <person name="Griggs A."/>
            <person name="Gujja S."/>
            <person name="Hansen M."/>
            <person name="Howarth C."/>
            <person name="Imamovic A."/>
            <person name="Ireland A."/>
            <person name="Larimer J."/>
            <person name="McCowan C."/>
            <person name="Murphy C."/>
            <person name="Pearson M."/>
            <person name="Poon T.W."/>
            <person name="Priest M."/>
            <person name="Roberts A."/>
            <person name="Saif S."/>
            <person name="Shea T."/>
            <person name="Sisk P."/>
            <person name="Sykes S."/>
            <person name="Wortman J."/>
            <person name="Nusbaum C."/>
            <person name="Birren B."/>
        </authorList>
    </citation>
    <scope>NUCLEOTIDE SEQUENCE [LARGE SCALE GENOMIC DNA]</scope>
    <source>
        <strain evidence="2 3">MS-1</strain>
    </source>
</reference>
<name>A0A0F5IUN7_9BACT</name>
<evidence type="ECO:0000313" key="3">
    <source>
        <dbReference type="Proteomes" id="UP000033035"/>
    </source>
</evidence>
<dbReference type="Proteomes" id="UP000033035">
    <property type="component" value="Unassembled WGS sequence"/>
</dbReference>
<evidence type="ECO:0000256" key="1">
    <source>
        <dbReference type="SAM" id="SignalP"/>
    </source>
</evidence>
<organism evidence="2 3">
    <name type="scientific">Parabacteroides gordonii MS-1 = DSM 23371</name>
    <dbReference type="NCBI Taxonomy" id="1203610"/>
    <lineage>
        <taxon>Bacteria</taxon>
        <taxon>Pseudomonadati</taxon>
        <taxon>Bacteroidota</taxon>
        <taxon>Bacteroidia</taxon>
        <taxon>Bacteroidales</taxon>
        <taxon>Tannerellaceae</taxon>
        <taxon>Parabacteroides</taxon>
    </lineage>
</organism>
<dbReference type="RefSeq" id="WP_028729214.1">
    <property type="nucleotide sequence ID" value="NZ_KE386763.1"/>
</dbReference>
<proteinExistence type="predicted"/>
<keyword evidence="1" id="KW-0732">Signal</keyword>
<sequence>MKKNFLYLFTVLCTLSFFTACGDDDDDPKDPTVLDVNTAYSGDKLDLKYGDSALLGKEITFDTKDGKTATITMKGLFNLSELLAQLMPKSTAAAPSMAPGVIPGEVTTTISNVPLILSGETYTFEGEYTGASGVKATYSGEVKKDKLTMAVKATMPTNDLVGTWALAPFAPTTGSLPMVMAWKSETPLKIDAHILDENIPAGTIIDIKIEDLLAKMNVNPMVSGLLTGVLQSITYQEDGNIVASYKKAGASDWATSPINLAQYYIANGKMYVQLNIAQIMDLVASSKADNNPLAGLMAYLSAGVPLSYTVENGKAQITADKELLLPILGLLSNETIAGLIMKAVPKEQLPLVQDLMTQLPGILATTTDVNATLYLVKQK</sequence>
<dbReference type="AlphaFoldDB" id="A0A0F5IUN7"/>
<dbReference type="PATRIC" id="fig|1203610.3.peg.4360"/>
<comment type="caution">
    <text evidence="2">The sequence shown here is derived from an EMBL/GenBank/DDBJ whole genome shotgun (WGS) entry which is preliminary data.</text>
</comment>
<evidence type="ECO:0000313" key="2">
    <source>
        <dbReference type="EMBL" id="KKB49218.1"/>
    </source>
</evidence>
<dbReference type="STRING" id="1203610.HMPREF1536_04282"/>
<dbReference type="EMBL" id="AQHW01000025">
    <property type="protein sequence ID" value="KKB49218.1"/>
    <property type="molecule type" value="Genomic_DNA"/>
</dbReference>
<gene>
    <name evidence="2" type="ORF">HMPREF1536_04282</name>
</gene>
<feature type="signal peptide" evidence="1">
    <location>
        <begin position="1"/>
        <end position="22"/>
    </location>
</feature>
<protein>
    <recommendedName>
        <fullName evidence="4">DUF4925 domain-containing protein</fullName>
    </recommendedName>
</protein>
<dbReference type="HOGENOM" id="CLU_060904_0_0_10"/>
<accession>A0A0F5IUN7</accession>